<evidence type="ECO:0000313" key="1">
    <source>
        <dbReference type="EMBL" id="GBB94012.1"/>
    </source>
</evidence>
<dbReference type="AlphaFoldDB" id="A0A2Z6QZF8"/>
<dbReference type="Proteomes" id="UP000247702">
    <property type="component" value="Unassembled WGS sequence"/>
</dbReference>
<proteinExistence type="predicted"/>
<gene>
    <name evidence="1" type="ORF">RclHR1_22720002</name>
</gene>
<keyword evidence="2" id="KW-1185">Reference proteome</keyword>
<organism evidence="1 2">
    <name type="scientific">Rhizophagus clarus</name>
    <dbReference type="NCBI Taxonomy" id="94130"/>
    <lineage>
        <taxon>Eukaryota</taxon>
        <taxon>Fungi</taxon>
        <taxon>Fungi incertae sedis</taxon>
        <taxon>Mucoromycota</taxon>
        <taxon>Glomeromycotina</taxon>
        <taxon>Glomeromycetes</taxon>
        <taxon>Glomerales</taxon>
        <taxon>Glomeraceae</taxon>
        <taxon>Rhizophagus</taxon>
    </lineage>
</organism>
<evidence type="ECO:0000313" key="2">
    <source>
        <dbReference type="Proteomes" id="UP000247702"/>
    </source>
</evidence>
<comment type="caution">
    <text evidence="1">The sequence shown here is derived from an EMBL/GenBank/DDBJ whole genome shotgun (WGS) entry which is preliminary data.</text>
</comment>
<name>A0A2Z6QZF8_9GLOM</name>
<protein>
    <submittedName>
        <fullName evidence="1">Uncharacterized protein</fullName>
    </submittedName>
</protein>
<accession>A0A2Z6QZF8</accession>
<reference evidence="1 2" key="1">
    <citation type="submission" date="2017-11" db="EMBL/GenBank/DDBJ databases">
        <title>The genome of Rhizophagus clarus HR1 reveals common genetic basis of auxotrophy among arbuscular mycorrhizal fungi.</title>
        <authorList>
            <person name="Kobayashi Y."/>
        </authorList>
    </citation>
    <scope>NUCLEOTIDE SEQUENCE [LARGE SCALE GENOMIC DNA]</scope>
    <source>
        <strain evidence="1 2">HR1</strain>
    </source>
</reference>
<sequence length="151" mass="17177">MHNGGPKLHFEADQVFRRLSRCSILKADSIRRKPVFLTSVSKSADGFLEEISKNVTKLQKFAVSECLLNAITHNFKGPRLSGYIIDEISKLLNTTGLNFEDSASERNFEGPRLPERLIDRILEICGFIVPHGCNFKDLWLSECFLKDFESI</sequence>
<dbReference type="EMBL" id="BEXD01001416">
    <property type="protein sequence ID" value="GBB94012.1"/>
    <property type="molecule type" value="Genomic_DNA"/>
</dbReference>